<dbReference type="AlphaFoldDB" id="N0B8A7"/>
<sequence>MLRIGAFNTSCRSPVDAFLIEAAWLIQTGVDLVAVCHASGALAGVITRDDVVRADKPLSRYQLHGTSLGFDDVGHHIMCV</sequence>
<dbReference type="Proteomes" id="UP000005952">
    <property type="component" value="Chromosome"/>
</dbReference>
<evidence type="ECO:0000313" key="2">
    <source>
        <dbReference type="Proteomes" id="UP000005952"/>
    </source>
</evidence>
<evidence type="ECO:0000313" key="1">
    <source>
        <dbReference type="EMBL" id="AGK56295.1"/>
    </source>
</evidence>
<name>N0B8A7_9HYPH</name>
<dbReference type="STRING" id="670307.HYPDE_23043"/>
<dbReference type="KEGG" id="hdt:HYPDE_23043"/>
<proteinExistence type="predicted"/>
<protein>
    <recommendedName>
        <fullName evidence="3">CBS domain-containing protein</fullName>
    </recommendedName>
</protein>
<organism evidence="1 2">
    <name type="scientific">Hyphomicrobium denitrificans 1NES1</name>
    <dbReference type="NCBI Taxonomy" id="670307"/>
    <lineage>
        <taxon>Bacteria</taxon>
        <taxon>Pseudomonadati</taxon>
        <taxon>Pseudomonadota</taxon>
        <taxon>Alphaproteobacteria</taxon>
        <taxon>Hyphomicrobiales</taxon>
        <taxon>Hyphomicrobiaceae</taxon>
        <taxon>Hyphomicrobium</taxon>
    </lineage>
</organism>
<evidence type="ECO:0008006" key="3">
    <source>
        <dbReference type="Google" id="ProtNLM"/>
    </source>
</evidence>
<reference evidence="1 2" key="1">
    <citation type="journal article" date="2013" name="Genome Announc.">
        <title>Genome sequences for three denitrifying bacterial strains isolated from a uranium- and nitrate-contaminated subsurface environment.</title>
        <authorList>
            <person name="Venkatramanan R."/>
            <person name="Prakash O."/>
            <person name="Woyke T."/>
            <person name="Chain P."/>
            <person name="Goodwin L.A."/>
            <person name="Watson D."/>
            <person name="Brooks S."/>
            <person name="Kostka J.E."/>
            <person name="Green S.J."/>
        </authorList>
    </citation>
    <scope>NUCLEOTIDE SEQUENCE [LARGE SCALE GENOMIC DNA]</scope>
    <source>
        <strain evidence="1 2">1NES1</strain>
    </source>
</reference>
<dbReference type="HOGENOM" id="CLU_2584969_0_0_5"/>
<accession>N0B8A7</accession>
<dbReference type="EMBL" id="CP005587">
    <property type="protein sequence ID" value="AGK56295.1"/>
    <property type="molecule type" value="Genomic_DNA"/>
</dbReference>
<gene>
    <name evidence="1" type="ORF">HYPDE_23043</name>
</gene>
<keyword evidence="2" id="KW-1185">Reference proteome</keyword>